<dbReference type="HOGENOM" id="CLU_187864_0_0_1"/>
<dbReference type="VEuPathDB" id="FungiDB:PGTG_21310"/>
<reference evidence="2" key="1">
    <citation type="journal article" date="2011" name="Proc. Natl. Acad. Sci. U.S.A.">
        <title>Obligate biotrophy features unraveled by the genomic analysis of rust fungi.</title>
        <authorList>
            <person name="Duplessis S."/>
            <person name="Cuomo C.A."/>
            <person name="Lin Y.-C."/>
            <person name="Aerts A."/>
            <person name="Tisserant E."/>
            <person name="Veneault-Fourrey C."/>
            <person name="Joly D.L."/>
            <person name="Hacquard S."/>
            <person name="Amselem J."/>
            <person name="Cantarel B.L."/>
            <person name="Chiu R."/>
            <person name="Coutinho P.M."/>
            <person name="Feau N."/>
            <person name="Field M."/>
            <person name="Frey P."/>
            <person name="Gelhaye E."/>
            <person name="Goldberg J."/>
            <person name="Grabherr M.G."/>
            <person name="Kodira C.D."/>
            <person name="Kohler A."/>
            <person name="Kuees U."/>
            <person name="Lindquist E.A."/>
            <person name="Lucas S.M."/>
            <person name="Mago R."/>
            <person name="Mauceli E."/>
            <person name="Morin E."/>
            <person name="Murat C."/>
            <person name="Pangilinan J.L."/>
            <person name="Park R."/>
            <person name="Pearson M."/>
            <person name="Quesneville H."/>
            <person name="Rouhier N."/>
            <person name="Sakthikumar S."/>
            <person name="Salamov A.A."/>
            <person name="Schmutz J."/>
            <person name="Selles B."/>
            <person name="Shapiro H."/>
            <person name="Tanguay P."/>
            <person name="Tuskan G.A."/>
            <person name="Henrissat B."/>
            <person name="Van de Peer Y."/>
            <person name="Rouze P."/>
            <person name="Ellis J.G."/>
            <person name="Dodds P.N."/>
            <person name="Schein J.E."/>
            <person name="Zhong S."/>
            <person name="Hamelin R.C."/>
            <person name="Grigoriev I.V."/>
            <person name="Szabo L.J."/>
            <person name="Martin F."/>
        </authorList>
    </citation>
    <scope>NUCLEOTIDE SEQUENCE [LARGE SCALE GENOMIC DNA]</scope>
    <source>
        <strain evidence="2">CRL 75-36-700-3 / race SCCL</strain>
    </source>
</reference>
<dbReference type="GeneID" id="13540472"/>
<dbReference type="Proteomes" id="UP000008783">
    <property type="component" value="Unassembled WGS sequence"/>
</dbReference>
<accession>H6QR43</accession>
<keyword evidence="2" id="KW-1185">Reference proteome</keyword>
<sequence length="82" mass="8994">MPLAGIDCLIPHSQATWYNSQTVGPCVLGSAGWETVSKLRLWTKLPDERKRSLLRRLLVTVIQTLYGARVWAVGACAEGPVS</sequence>
<name>H6QR43_PUCGT</name>
<dbReference type="InParanoid" id="H6QR43"/>
<evidence type="ECO:0000313" key="1">
    <source>
        <dbReference type="EMBL" id="EHS63018.1"/>
    </source>
</evidence>
<protein>
    <submittedName>
        <fullName evidence="1">Uncharacterized protein</fullName>
    </submittedName>
</protein>
<dbReference type="EMBL" id="DS178278">
    <property type="protein sequence ID" value="EHS63018.1"/>
    <property type="molecule type" value="Genomic_DNA"/>
</dbReference>
<gene>
    <name evidence="1" type="ORF">PGTG_21310</name>
</gene>
<dbReference type="KEGG" id="pgr:PGTG_21310"/>
<dbReference type="AlphaFoldDB" id="H6QR43"/>
<organism evidence="1 2">
    <name type="scientific">Puccinia graminis f. sp. tritici (strain CRL 75-36-700-3 / race SCCL)</name>
    <name type="common">Black stem rust fungus</name>
    <dbReference type="NCBI Taxonomy" id="418459"/>
    <lineage>
        <taxon>Eukaryota</taxon>
        <taxon>Fungi</taxon>
        <taxon>Dikarya</taxon>
        <taxon>Basidiomycota</taxon>
        <taxon>Pucciniomycotina</taxon>
        <taxon>Pucciniomycetes</taxon>
        <taxon>Pucciniales</taxon>
        <taxon>Pucciniaceae</taxon>
        <taxon>Puccinia</taxon>
    </lineage>
</organism>
<evidence type="ECO:0000313" key="2">
    <source>
        <dbReference type="Proteomes" id="UP000008783"/>
    </source>
</evidence>
<proteinExistence type="predicted"/>
<dbReference type="RefSeq" id="XP_003890022.1">
    <property type="nucleotide sequence ID" value="XM_003889973.1"/>
</dbReference>